<feature type="compositionally biased region" description="Low complexity" evidence="1">
    <location>
        <begin position="90"/>
        <end position="105"/>
    </location>
</feature>
<dbReference type="AlphaFoldDB" id="A0A3B0MN81"/>
<accession>A0A3B0MN81</accession>
<reference evidence="2" key="1">
    <citation type="submission" date="2018-07" db="EMBL/GenBank/DDBJ databases">
        <authorList>
            <person name="Quirk P.G."/>
            <person name="Krulwich T.A."/>
        </authorList>
    </citation>
    <scope>NUCLEOTIDE SEQUENCE</scope>
    <source>
        <strain evidence="2">Anand</strain>
    </source>
</reference>
<evidence type="ECO:0000256" key="1">
    <source>
        <dbReference type="SAM" id="MobiDB-lite"/>
    </source>
</evidence>
<evidence type="ECO:0000313" key="2">
    <source>
        <dbReference type="EMBL" id="SVP90922.1"/>
    </source>
</evidence>
<dbReference type="EMBL" id="UIVT01000002">
    <property type="protein sequence ID" value="SVP90922.1"/>
    <property type="molecule type" value="Genomic_DNA"/>
</dbReference>
<evidence type="ECO:0000313" key="3">
    <source>
        <dbReference type="EMBL" id="SVP91530.1"/>
    </source>
</evidence>
<dbReference type="EMBL" id="UIVS01000002">
    <property type="protein sequence ID" value="SVP91530.1"/>
    <property type="molecule type" value="Genomic_DNA"/>
</dbReference>
<name>A0A3B0MN81_THEAN</name>
<organism evidence="2">
    <name type="scientific">Theileria annulata</name>
    <dbReference type="NCBI Taxonomy" id="5874"/>
    <lineage>
        <taxon>Eukaryota</taxon>
        <taxon>Sar</taxon>
        <taxon>Alveolata</taxon>
        <taxon>Apicomplexa</taxon>
        <taxon>Aconoidasida</taxon>
        <taxon>Piroplasmida</taxon>
        <taxon>Theileriidae</taxon>
        <taxon>Theileria</taxon>
    </lineage>
</organism>
<proteinExistence type="predicted"/>
<dbReference type="VEuPathDB" id="PiroplasmaDB:TA13690"/>
<gene>
    <name evidence="2" type="ORF">TAT_000163400</name>
    <name evidence="3" type="ORF">TAV_000163600</name>
</gene>
<feature type="region of interest" description="Disordered" evidence="1">
    <location>
        <begin position="90"/>
        <end position="121"/>
    </location>
</feature>
<sequence length="301" mass="34962">MKTDWEKYTHLQLFLKYSLNSQKNPSQIVNHILSFVNFNSNSNVTINVNDSSEKRKLNHLSNYCKIRKINNDKANNCNYIENENHISNFETNTTNTNNTNNTNSTIREENNSIEDTSANDNDRNVENGSDLIFDMKYCSLQLPIPLEVYQSDEGLYTLESDQSELITSYDVCFDEEMASNFIMVEPFRFLCKVHITFDDKMGHQWCCCYFDARGNCTKKRFNTSSLAFNTAKMLAHRCKEAAEHSFHNIWILKHKDALNWPIPTNLTNSFIDLIDKVKNELTNKNCPNCSINNIKHILNSF</sequence>
<protein>
    <submittedName>
        <fullName evidence="2">Uncharacterized protein</fullName>
    </submittedName>
</protein>